<feature type="domain" description="Methionyl/Leucyl tRNA synthetase" evidence="14">
    <location>
        <begin position="70"/>
        <end position="201"/>
    </location>
</feature>
<dbReference type="CDD" id="cd00812">
    <property type="entry name" value="LeuRS_core"/>
    <property type="match status" value="1"/>
</dbReference>
<dbReference type="GO" id="GO:0032543">
    <property type="term" value="P:mitochondrial translation"/>
    <property type="evidence" value="ECO:0007669"/>
    <property type="project" value="TreeGrafter"/>
</dbReference>
<dbReference type="Gene3D" id="3.10.20.590">
    <property type="match status" value="1"/>
</dbReference>
<organism evidence="16 17">
    <name type="scientific">Pelagomonas calceolata</name>
    <dbReference type="NCBI Taxonomy" id="35677"/>
    <lineage>
        <taxon>Eukaryota</taxon>
        <taxon>Sar</taxon>
        <taxon>Stramenopiles</taxon>
        <taxon>Ochrophyta</taxon>
        <taxon>Pelagophyceae</taxon>
        <taxon>Pelagomonadales</taxon>
        <taxon>Pelagomonadaceae</taxon>
        <taxon>Pelagomonas</taxon>
    </lineage>
</organism>
<comment type="similarity">
    <text evidence="1 10">Belongs to the class-I aminoacyl-tRNA synthetase family.</text>
</comment>
<dbReference type="PANTHER" id="PTHR43740">
    <property type="entry name" value="LEUCYL-TRNA SYNTHETASE"/>
    <property type="match status" value="1"/>
</dbReference>
<feature type="domain" description="Leucyl-tRNA synthetase editing" evidence="15">
    <location>
        <begin position="250"/>
        <end position="423"/>
    </location>
</feature>
<feature type="domain" description="Methionyl/Valyl/Leucyl/Isoleucyl-tRNA synthetase anticodon-binding" evidence="13">
    <location>
        <begin position="697"/>
        <end position="806"/>
    </location>
</feature>
<dbReference type="InterPro" id="IPR009080">
    <property type="entry name" value="tRNAsynth_Ia_anticodon-bd"/>
</dbReference>
<dbReference type="GO" id="GO:0002161">
    <property type="term" value="F:aminoacyl-tRNA deacylase activity"/>
    <property type="evidence" value="ECO:0007669"/>
    <property type="project" value="InterPro"/>
</dbReference>
<evidence type="ECO:0000256" key="7">
    <source>
        <dbReference type="ARBA" id="ARBA00022917"/>
    </source>
</evidence>
<reference evidence="16" key="1">
    <citation type="submission" date="2021-11" db="EMBL/GenBank/DDBJ databases">
        <authorList>
            <consortium name="Genoscope - CEA"/>
            <person name="William W."/>
        </authorList>
    </citation>
    <scope>NUCLEOTIDE SEQUENCE</scope>
</reference>
<dbReference type="Pfam" id="PF09334">
    <property type="entry name" value="tRNA-synt_1g"/>
    <property type="match status" value="1"/>
</dbReference>
<keyword evidence="3" id="KW-0963">Cytoplasm</keyword>
<dbReference type="Gene3D" id="1.10.730.10">
    <property type="entry name" value="Isoleucyl-tRNA Synthetase, Domain 1"/>
    <property type="match status" value="1"/>
</dbReference>
<evidence type="ECO:0000256" key="2">
    <source>
        <dbReference type="ARBA" id="ARBA00013164"/>
    </source>
</evidence>
<keyword evidence="6 10" id="KW-0067">ATP-binding</keyword>
<dbReference type="GO" id="GO:0005524">
    <property type="term" value="F:ATP binding"/>
    <property type="evidence" value="ECO:0007669"/>
    <property type="project" value="UniProtKB-KW"/>
</dbReference>
<feature type="domain" description="Aminoacyl-tRNA synthetase class Ia" evidence="12">
    <location>
        <begin position="601"/>
        <end position="650"/>
    </location>
</feature>
<dbReference type="SUPFAM" id="SSF50677">
    <property type="entry name" value="ValRS/IleRS/LeuRS editing domain"/>
    <property type="match status" value="1"/>
</dbReference>
<dbReference type="FunFam" id="1.10.730.10:FF:000011">
    <property type="entry name" value="Leucine--tRNA ligase chloroplastic/mitochondrial"/>
    <property type="match status" value="1"/>
</dbReference>
<dbReference type="Pfam" id="PF13603">
    <property type="entry name" value="tRNA-synt_1_2"/>
    <property type="match status" value="1"/>
</dbReference>
<dbReference type="InterPro" id="IPR014729">
    <property type="entry name" value="Rossmann-like_a/b/a_fold"/>
</dbReference>
<comment type="caution">
    <text evidence="16">The sequence shown here is derived from an EMBL/GenBank/DDBJ whole genome shotgun (WGS) entry which is preliminary data.</text>
</comment>
<evidence type="ECO:0000256" key="5">
    <source>
        <dbReference type="ARBA" id="ARBA00022741"/>
    </source>
</evidence>
<dbReference type="FunFam" id="3.40.50.620:FF:000077">
    <property type="entry name" value="Leucine--tRNA ligase"/>
    <property type="match status" value="1"/>
</dbReference>
<evidence type="ECO:0000313" key="17">
    <source>
        <dbReference type="Proteomes" id="UP000789595"/>
    </source>
</evidence>
<dbReference type="CDD" id="cd07958">
    <property type="entry name" value="Anticodon_Ia_Leu_BEm"/>
    <property type="match status" value="1"/>
</dbReference>
<feature type="signal peptide" evidence="11">
    <location>
        <begin position="1"/>
        <end position="15"/>
    </location>
</feature>
<dbReference type="InterPro" id="IPR002302">
    <property type="entry name" value="Leu-tRNA-ligase"/>
</dbReference>
<evidence type="ECO:0000256" key="11">
    <source>
        <dbReference type="SAM" id="SignalP"/>
    </source>
</evidence>
<evidence type="ECO:0000259" key="13">
    <source>
        <dbReference type="Pfam" id="PF08264"/>
    </source>
</evidence>
<proteinExistence type="inferred from homology"/>
<gene>
    <name evidence="16" type="ORF">PECAL_4P12440</name>
</gene>
<dbReference type="GO" id="GO:0006429">
    <property type="term" value="P:leucyl-tRNA aminoacylation"/>
    <property type="evidence" value="ECO:0007669"/>
    <property type="project" value="InterPro"/>
</dbReference>
<evidence type="ECO:0000259" key="12">
    <source>
        <dbReference type="Pfam" id="PF00133"/>
    </source>
</evidence>
<dbReference type="Pfam" id="PF08264">
    <property type="entry name" value="Anticodon_1"/>
    <property type="match status" value="1"/>
</dbReference>
<evidence type="ECO:0000259" key="14">
    <source>
        <dbReference type="Pfam" id="PF09334"/>
    </source>
</evidence>
<keyword evidence="4 10" id="KW-0436">Ligase</keyword>
<evidence type="ECO:0000256" key="1">
    <source>
        <dbReference type="ARBA" id="ARBA00005594"/>
    </source>
</evidence>
<dbReference type="InterPro" id="IPR015413">
    <property type="entry name" value="Methionyl/Leucyl_tRNA_Synth"/>
</dbReference>
<dbReference type="Pfam" id="PF00133">
    <property type="entry name" value="tRNA-synt_1"/>
    <property type="match status" value="1"/>
</dbReference>
<dbReference type="HAMAP" id="MF_00049_B">
    <property type="entry name" value="Leu_tRNA_synth_B"/>
    <property type="match status" value="1"/>
</dbReference>
<keyword evidence="7 10" id="KW-0648">Protein biosynthesis</keyword>
<evidence type="ECO:0000313" key="16">
    <source>
        <dbReference type="EMBL" id="CAH0373989.1"/>
    </source>
</evidence>
<keyword evidence="17" id="KW-1185">Reference proteome</keyword>
<evidence type="ECO:0000256" key="3">
    <source>
        <dbReference type="ARBA" id="ARBA00022490"/>
    </source>
</evidence>
<accession>A0A8J2WZM2</accession>
<dbReference type="GO" id="GO:0004823">
    <property type="term" value="F:leucine-tRNA ligase activity"/>
    <property type="evidence" value="ECO:0007669"/>
    <property type="project" value="UniProtKB-EC"/>
</dbReference>
<dbReference type="NCBIfam" id="TIGR00396">
    <property type="entry name" value="leuS_bact"/>
    <property type="match status" value="1"/>
</dbReference>
<dbReference type="InterPro" id="IPR025709">
    <property type="entry name" value="Leu_tRNA-synth_edit"/>
</dbReference>
<dbReference type="Gene3D" id="3.40.50.620">
    <property type="entry name" value="HUPs"/>
    <property type="match status" value="2"/>
</dbReference>
<evidence type="ECO:0000256" key="4">
    <source>
        <dbReference type="ARBA" id="ARBA00022598"/>
    </source>
</evidence>
<dbReference type="Proteomes" id="UP000789595">
    <property type="component" value="Unassembled WGS sequence"/>
</dbReference>
<dbReference type="FunFam" id="3.10.20.590:FF:000001">
    <property type="entry name" value="Leucine--tRNA ligase"/>
    <property type="match status" value="1"/>
</dbReference>
<dbReference type="PANTHER" id="PTHR43740:SF2">
    <property type="entry name" value="LEUCINE--TRNA LIGASE, MITOCHONDRIAL"/>
    <property type="match status" value="1"/>
</dbReference>
<dbReference type="AlphaFoldDB" id="A0A8J2WZM2"/>
<dbReference type="EC" id="6.1.1.4" evidence="2"/>
<dbReference type="PRINTS" id="PR00985">
    <property type="entry name" value="TRNASYNTHLEU"/>
</dbReference>
<sequence length="845" mass="94222">MRALMLCFAARGASALRPALRTTTRTLVARRAAYDVAQVEEKWQRFWDDDKTFRSQRNADRDKKYILDMFPYPSGSGLHVGHPEGYTATDIMARYWRMKGFDVLHPMGWDAFGLPAEQHAINTGTHPRETTLKNIGTFKRQLKALGLSYDWDRELSTTDPDYVKWTQWIFLQLFEAGLAEQKEVPVNWCPALGTVLANEEVIDGLSERGDHPVVRAPLRQWVLKITEYADKLLAGLDGLDWPAGTLRSQREWIGRSEGTSVKFQVKGSSEDVEVFTTRPDTLMGATYVVLAPEHPLALKLGNEDAVKEYADAAARKSDLDRTADAKTKTGVPTASFAVHPISGEDVPIWVADYVLGAYGTGAVMAVPAHDTRDYAFAEAFGLPIVRVVDGGDLPYTDPGVCVNSGEFDGLKTGKAKKAVTYKLSQLERGEKKVTYKLRDWVFSRQRYWGEPIPITFPVLDQNGAPLPEGALDPRVTDEGFEIDFSKPEAVPVSQLPLQLPETDDYAPGEDPAGCLARIKDWRFYVEDGHWRARETNTMPQWAGSCWYYLRYADNGNDAEFISPQSDEDWLPVDLYVGGAEHAVLHLLYARFWHLFLHDQKKVQAPEPFKKLVHQGLILGADGEKMSKSRGNVVNPDEVIAEHGADALRLYEMFMGPLEAVKPWQTAQVSGVVRFRDRVFQACAKAADVAIDEETEVLLHKSMRKVTTDIDQLGFNTAISQLMVLSKHLEGMKEPPREACEKLALMVSPFAPHLGEECWSVLGHSESLAGHAWVEWDEAKCVDATVTMAVQVNGKVRAKISLAPDAAEDDARALAFAEEGVQKFTEGKDVKKVIYVPGKILNIVAK</sequence>
<comment type="catalytic activity">
    <reaction evidence="9">
        <text>tRNA(Leu) + L-leucine + ATP = L-leucyl-tRNA(Leu) + AMP + diphosphate</text>
        <dbReference type="Rhea" id="RHEA:11688"/>
        <dbReference type="Rhea" id="RHEA-COMP:9613"/>
        <dbReference type="Rhea" id="RHEA-COMP:9622"/>
        <dbReference type="ChEBI" id="CHEBI:30616"/>
        <dbReference type="ChEBI" id="CHEBI:33019"/>
        <dbReference type="ChEBI" id="CHEBI:57427"/>
        <dbReference type="ChEBI" id="CHEBI:78442"/>
        <dbReference type="ChEBI" id="CHEBI:78494"/>
        <dbReference type="ChEBI" id="CHEBI:456215"/>
        <dbReference type="EC" id="6.1.1.4"/>
    </reaction>
</comment>
<dbReference type="InterPro" id="IPR002300">
    <property type="entry name" value="aa-tRNA-synth_Ia"/>
</dbReference>
<dbReference type="EMBL" id="CAKKNE010000004">
    <property type="protein sequence ID" value="CAH0373989.1"/>
    <property type="molecule type" value="Genomic_DNA"/>
</dbReference>
<protein>
    <recommendedName>
        <fullName evidence="2">leucine--tRNA ligase</fullName>
        <ecNumber evidence="2">6.1.1.4</ecNumber>
    </recommendedName>
</protein>
<dbReference type="InterPro" id="IPR013155">
    <property type="entry name" value="M/V/L/I-tRNA-synth_anticd-bd"/>
</dbReference>
<keyword evidence="5 10" id="KW-0547">Nucleotide-binding</keyword>
<evidence type="ECO:0000256" key="10">
    <source>
        <dbReference type="RuleBase" id="RU363039"/>
    </source>
</evidence>
<keyword evidence="11" id="KW-0732">Signal</keyword>
<dbReference type="OrthoDB" id="15954at2759"/>
<name>A0A8J2WZM2_9STRA</name>
<dbReference type="SUPFAM" id="SSF47323">
    <property type="entry name" value="Anticodon-binding domain of a subclass of class I aminoacyl-tRNA synthetases"/>
    <property type="match status" value="1"/>
</dbReference>
<evidence type="ECO:0000259" key="15">
    <source>
        <dbReference type="Pfam" id="PF13603"/>
    </source>
</evidence>
<dbReference type="SUPFAM" id="SSF52374">
    <property type="entry name" value="Nucleotidylyl transferase"/>
    <property type="match status" value="1"/>
</dbReference>
<dbReference type="GO" id="GO:0005739">
    <property type="term" value="C:mitochondrion"/>
    <property type="evidence" value="ECO:0007669"/>
    <property type="project" value="TreeGrafter"/>
</dbReference>
<dbReference type="InterPro" id="IPR009008">
    <property type="entry name" value="Val/Leu/Ile-tRNA-synth_edit"/>
</dbReference>
<evidence type="ECO:0000256" key="9">
    <source>
        <dbReference type="ARBA" id="ARBA00047469"/>
    </source>
</evidence>
<keyword evidence="8 10" id="KW-0030">Aminoacyl-tRNA synthetase</keyword>
<evidence type="ECO:0000256" key="6">
    <source>
        <dbReference type="ARBA" id="ARBA00022840"/>
    </source>
</evidence>
<feature type="chain" id="PRO_5035313001" description="leucine--tRNA ligase" evidence="11">
    <location>
        <begin position="16"/>
        <end position="845"/>
    </location>
</feature>
<evidence type="ECO:0000256" key="8">
    <source>
        <dbReference type="ARBA" id="ARBA00023146"/>
    </source>
</evidence>